<comment type="caution">
    <text evidence="2">The sequence shown here is derived from an EMBL/GenBank/DDBJ whole genome shotgun (WGS) entry which is preliminary data.</text>
</comment>
<dbReference type="PROSITE" id="PS51318">
    <property type="entry name" value="TAT"/>
    <property type="match status" value="1"/>
</dbReference>
<dbReference type="Pfam" id="PF05494">
    <property type="entry name" value="MlaC"/>
    <property type="match status" value="1"/>
</dbReference>
<dbReference type="STRING" id="1685382.AVJ23_08100"/>
<dbReference type="InterPro" id="IPR008869">
    <property type="entry name" value="MlaC/ttg2D"/>
</dbReference>
<sequence>MTRRHFLYGAAACAALPATAHALTESQARGMVNGLVGEINRVIASGKSERAMYGDFERIFKKYADTRTIAAYAMGVDARRASNAQRAAFTEAFTGYISRKYGARFREFRGGQLEVTGVKRVKNYYQVGTTAYLPGESPFAVDFHVSDNNRFFNLYIEGVNMLLTERSEIGAMLDRRRGDIDAMIADLRKAG</sequence>
<accession>A0A0W7WL05</accession>
<protein>
    <submittedName>
        <fullName evidence="2">ABC transporter</fullName>
    </submittedName>
</protein>
<keyword evidence="3" id="KW-1185">Reference proteome</keyword>
<name>A0A0W7WL05_9RHOB</name>
<dbReference type="EMBL" id="LPXO01000004">
    <property type="protein sequence ID" value="KUF11309.1"/>
    <property type="molecule type" value="Genomic_DNA"/>
</dbReference>
<feature type="signal peptide" evidence="1">
    <location>
        <begin position="1"/>
        <end position="22"/>
    </location>
</feature>
<dbReference type="OrthoDB" id="7839352at2"/>
<dbReference type="PANTHER" id="PTHR36573">
    <property type="entry name" value="INTERMEMBRANE PHOSPHOLIPID TRANSPORT SYSTEM BINDING PROTEIN MLAC"/>
    <property type="match status" value="1"/>
</dbReference>
<reference evidence="2 3" key="1">
    <citation type="submission" date="2015-12" db="EMBL/GenBank/DDBJ databases">
        <authorList>
            <person name="Shamseldin A."/>
            <person name="Moawad H."/>
            <person name="Abd El-Rahim W.M."/>
            <person name="Sadowsky M.J."/>
        </authorList>
    </citation>
    <scope>NUCLEOTIDE SEQUENCE [LARGE SCALE GENOMIC DNA]</scope>
    <source>
        <strain evidence="2 3">SJ5A-1</strain>
    </source>
</reference>
<dbReference type="Proteomes" id="UP000054396">
    <property type="component" value="Unassembled WGS sequence"/>
</dbReference>
<dbReference type="AlphaFoldDB" id="A0A0W7WL05"/>
<evidence type="ECO:0000313" key="3">
    <source>
        <dbReference type="Proteomes" id="UP000054396"/>
    </source>
</evidence>
<dbReference type="Gene3D" id="3.10.450.710">
    <property type="entry name" value="Tgt2/MlaC"/>
    <property type="match status" value="1"/>
</dbReference>
<dbReference type="PANTHER" id="PTHR36573:SF1">
    <property type="entry name" value="INTERMEMBRANE PHOSPHOLIPID TRANSPORT SYSTEM BINDING PROTEIN MLAC"/>
    <property type="match status" value="1"/>
</dbReference>
<proteinExistence type="predicted"/>
<feature type="chain" id="PRO_5006936383" evidence="1">
    <location>
        <begin position="23"/>
        <end position="191"/>
    </location>
</feature>
<dbReference type="InterPro" id="IPR042245">
    <property type="entry name" value="Tgt2/MlaC_sf"/>
</dbReference>
<keyword evidence="1" id="KW-0732">Signal</keyword>
<evidence type="ECO:0000313" key="2">
    <source>
        <dbReference type="EMBL" id="KUF11309.1"/>
    </source>
</evidence>
<dbReference type="InterPro" id="IPR006311">
    <property type="entry name" value="TAT_signal"/>
</dbReference>
<evidence type="ECO:0000256" key="1">
    <source>
        <dbReference type="SAM" id="SignalP"/>
    </source>
</evidence>
<gene>
    <name evidence="2" type="ORF">AVJ23_08100</name>
</gene>
<organism evidence="2 3">
    <name type="scientific">Pseudoponticoccus marisrubri</name>
    <dbReference type="NCBI Taxonomy" id="1685382"/>
    <lineage>
        <taxon>Bacteria</taxon>
        <taxon>Pseudomonadati</taxon>
        <taxon>Pseudomonadota</taxon>
        <taxon>Alphaproteobacteria</taxon>
        <taxon>Rhodobacterales</taxon>
        <taxon>Roseobacteraceae</taxon>
        <taxon>Pseudoponticoccus</taxon>
    </lineage>
</organism>